<dbReference type="AlphaFoldDB" id="A0A3D8SSY2"/>
<dbReference type="InterPro" id="IPR011989">
    <property type="entry name" value="ARM-like"/>
</dbReference>
<feature type="region of interest" description="Disordered" evidence="2">
    <location>
        <begin position="1"/>
        <end position="20"/>
    </location>
</feature>
<dbReference type="OrthoDB" id="78088at2759"/>
<feature type="compositionally biased region" description="Basic residues" evidence="2">
    <location>
        <begin position="97"/>
        <end position="107"/>
    </location>
</feature>
<protein>
    <recommendedName>
        <fullName evidence="3">Wings apart-like protein C-terminal domain-containing protein</fullName>
    </recommendedName>
</protein>
<reference evidence="4 5" key="1">
    <citation type="journal article" date="2018" name="IMA Fungus">
        <title>IMA Genome-F 9: Draft genome sequence of Annulohypoxylon stygium, Aspergillus mulundensis, Berkeleyomyces basicola (syn. Thielaviopsis basicola), Ceratocystis smalleyi, two Cercospora beticola strains, Coleophoma cylindrospora, Fusarium fracticaudum, Phialophora cf. hyalina, and Morchella septimelata.</title>
        <authorList>
            <person name="Wingfield B.D."/>
            <person name="Bills G.F."/>
            <person name="Dong Y."/>
            <person name="Huang W."/>
            <person name="Nel W.J."/>
            <person name="Swalarsk-Parry B.S."/>
            <person name="Vaghefi N."/>
            <person name="Wilken P.M."/>
            <person name="An Z."/>
            <person name="de Beer Z.W."/>
            <person name="De Vos L."/>
            <person name="Chen L."/>
            <person name="Duong T.A."/>
            <person name="Gao Y."/>
            <person name="Hammerbacher A."/>
            <person name="Kikkert J.R."/>
            <person name="Li Y."/>
            <person name="Li H."/>
            <person name="Li K."/>
            <person name="Li Q."/>
            <person name="Liu X."/>
            <person name="Ma X."/>
            <person name="Naidoo K."/>
            <person name="Pethybridge S.J."/>
            <person name="Sun J."/>
            <person name="Steenkamp E.T."/>
            <person name="van der Nest M.A."/>
            <person name="van Wyk S."/>
            <person name="Wingfield M.J."/>
            <person name="Xiong C."/>
            <person name="Yue Q."/>
            <person name="Zhang X."/>
        </authorList>
    </citation>
    <scope>NUCLEOTIDE SEQUENCE [LARGE SCALE GENOMIC DNA]</scope>
    <source>
        <strain evidence="4 5">BP6252</strain>
    </source>
</reference>
<evidence type="ECO:0000313" key="5">
    <source>
        <dbReference type="Proteomes" id="UP000256645"/>
    </source>
</evidence>
<feature type="compositionally biased region" description="Polar residues" evidence="2">
    <location>
        <begin position="176"/>
        <end position="188"/>
    </location>
</feature>
<dbReference type="PANTHER" id="PTHR22100:SF13">
    <property type="entry name" value="WINGS APART-LIKE PROTEIN HOMOLOG"/>
    <property type="match status" value="1"/>
</dbReference>
<feature type="domain" description="Wings apart-like protein C-terminal" evidence="3">
    <location>
        <begin position="515"/>
        <end position="857"/>
    </location>
</feature>
<dbReference type="Gene3D" id="1.25.10.10">
    <property type="entry name" value="Leucine-rich Repeat Variant"/>
    <property type="match status" value="1"/>
</dbReference>
<proteinExistence type="inferred from homology"/>
<dbReference type="Proteomes" id="UP000256645">
    <property type="component" value="Unassembled WGS sequence"/>
</dbReference>
<feature type="compositionally biased region" description="Basic and acidic residues" evidence="2">
    <location>
        <begin position="190"/>
        <end position="205"/>
    </location>
</feature>
<feature type="region of interest" description="Disordered" evidence="2">
    <location>
        <begin position="482"/>
        <end position="501"/>
    </location>
</feature>
<comment type="caution">
    <text evidence="4">The sequence shown here is derived from an EMBL/GenBank/DDBJ whole genome shotgun (WGS) entry which is preliminary data.</text>
</comment>
<gene>
    <name evidence="4" type="ORF">BP6252_01434</name>
</gene>
<dbReference type="EMBL" id="PDLM01000001">
    <property type="protein sequence ID" value="RDW89402.1"/>
    <property type="molecule type" value="Genomic_DNA"/>
</dbReference>
<keyword evidence="5" id="KW-1185">Reference proteome</keyword>
<organism evidence="4 5">
    <name type="scientific">Coleophoma cylindrospora</name>
    <dbReference type="NCBI Taxonomy" id="1849047"/>
    <lineage>
        <taxon>Eukaryota</taxon>
        <taxon>Fungi</taxon>
        <taxon>Dikarya</taxon>
        <taxon>Ascomycota</taxon>
        <taxon>Pezizomycotina</taxon>
        <taxon>Leotiomycetes</taxon>
        <taxon>Helotiales</taxon>
        <taxon>Dermateaceae</taxon>
        <taxon>Coleophoma</taxon>
    </lineage>
</organism>
<name>A0A3D8SSY2_9HELO</name>
<feature type="compositionally biased region" description="Polar residues" evidence="2">
    <location>
        <begin position="426"/>
        <end position="446"/>
    </location>
</feature>
<dbReference type="InterPro" id="IPR022771">
    <property type="entry name" value="WAPL_C"/>
</dbReference>
<feature type="compositionally biased region" description="Low complexity" evidence="2">
    <location>
        <begin position="124"/>
        <end position="133"/>
    </location>
</feature>
<dbReference type="STRING" id="1849047.A0A3D8SSY2"/>
<feature type="compositionally biased region" description="Acidic residues" evidence="2">
    <location>
        <begin position="322"/>
        <end position="339"/>
    </location>
</feature>
<feature type="region of interest" description="Disordered" evidence="2">
    <location>
        <begin position="60"/>
        <end position="453"/>
    </location>
</feature>
<evidence type="ECO:0000259" key="3">
    <source>
        <dbReference type="Pfam" id="PF07814"/>
    </source>
</evidence>
<evidence type="ECO:0000256" key="2">
    <source>
        <dbReference type="SAM" id="MobiDB-lite"/>
    </source>
</evidence>
<evidence type="ECO:0000256" key="1">
    <source>
        <dbReference type="ARBA" id="ARBA00006854"/>
    </source>
</evidence>
<feature type="compositionally biased region" description="Polar residues" evidence="2">
    <location>
        <begin position="218"/>
        <end position="234"/>
    </location>
</feature>
<evidence type="ECO:0000313" key="4">
    <source>
        <dbReference type="EMBL" id="RDW89402.1"/>
    </source>
</evidence>
<feature type="compositionally biased region" description="Basic and acidic residues" evidence="2">
    <location>
        <begin position="412"/>
        <end position="422"/>
    </location>
</feature>
<dbReference type="Pfam" id="PF07814">
    <property type="entry name" value="WAPL"/>
    <property type="match status" value="1"/>
</dbReference>
<sequence>MGSMAALEDGSVAPRKRITTYGKAARRRIPEYTLDSPNFGSSDSVIPAYKELATRAAEVATSATVPQSPTSRIPSTLQSAGSDVFDMPDSDDGSHPAKGRAIVKKPSKLTSKTSKASRVEHKSTTASAAKAATIHQSLAPLPSSKPGSLSTANIYDYPSSGEDAAPVTPKPVKKIASTSSQRVIQSSAARPRELVRENSKDDQMTKRRKLSPEKGMPQAQTFKRASSLKPTSKVRSPVRLDDTRRQQQMATKTFPKQMATRPKLGSTNKSAPVLPPQRQPTIAKHIPASGPTPEISIKTNGETVPQHMPPRNLNMWKNLLETGEDADADTVMENADEEPPTVPDRNLASASPSIATKTLSRPAGIIKRPQKPVRPSTRPRLIDTLVEQGPMDESSSEESDDSSDSESEAEKEDQQKMSHDQFAEILSQTLGQTSPQNTQQPASQGSQGLGPKFTYSRQRSMLAEEDMMQQLAIDLPLQSSETLDGERPRRGVIPSLKPLPSFNEDEEMTDIAPAVTSVHELRQAGANQRFLEEVEDLLDTIGKPSSSSSLRRSGLSELASKMKDKNFLRQFRDNGVDQRVFLHLDQEQDIIAGFYMISILLVVLTDAKMPHIVAHLHRQGITKLLICLVGSPEAVLKIGKDRKNNMSKMALSLLSEHQSYLLTLSGWADLQLRPQQLSPRIVALKCLEQMVKQTREAGKTDDIFSKEMTTNLFEILKSPPDDETSGTITEQRAIEFQLALSVLELHSIRAMTAQDESIWINEYLPIVADIVETCLSCSTEDFGMLQFMLLRLMVNVTNNDPNAANVFARKGVMKVLGQTIVSKFNMLSGAENEEDLSETIGQLIVALGVMINLAESDTARDCFDSLCGEVEDPLQTYVRLFTDNQERMLEANTQEESQRNIPFGYLSILLGYLCLSPAISVRVRGLLPARSLPPLLTSIEQFISYHKAVDDILEAEDDGYIRQTGLTDRLQSLVDRLSAMGSITG</sequence>
<comment type="similarity">
    <text evidence="1">Belongs to the WAPL family.</text>
</comment>
<dbReference type="PANTHER" id="PTHR22100">
    <property type="entry name" value="WINGS APART-LIKE PROTEIN HOMOLOG"/>
    <property type="match status" value="1"/>
</dbReference>
<dbReference type="InterPro" id="IPR039874">
    <property type="entry name" value="WAPL"/>
</dbReference>
<feature type="compositionally biased region" description="Polar residues" evidence="2">
    <location>
        <begin position="348"/>
        <end position="359"/>
    </location>
</feature>
<feature type="compositionally biased region" description="Polar residues" evidence="2">
    <location>
        <begin position="61"/>
        <end position="81"/>
    </location>
</feature>
<accession>A0A3D8SSY2</accession>
<feature type="compositionally biased region" description="Acidic residues" evidence="2">
    <location>
        <begin position="394"/>
        <end position="411"/>
    </location>
</feature>